<proteinExistence type="predicted"/>
<protein>
    <submittedName>
        <fullName evidence="2">Uncharacterized protein</fullName>
    </submittedName>
</protein>
<evidence type="ECO:0000256" key="1">
    <source>
        <dbReference type="SAM" id="MobiDB-lite"/>
    </source>
</evidence>
<dbReference type="Proteomes" id="UP000606194">
    <property type="component" value="Unassembled WGS sequence"/>
</dbReference>
<feature type="compositionally biased region" description="Basic and acidic residues" evidence="1">
    <location>
        <begin position="1"/>
        <end position="11"/>
    </location>
</feature>
<feature type="region of interest" description="Disordered" evidence="1">
    <location>
        <begin position="1"/>
        <end position="80"/>
    </location>
</feature>
<evidence type="ECO:0000313" key="3">
    <source>
        <dbReference type="Proteomes" id="UP000606194"/>
    </source>
</evidence>
<dbReference type="EMBL" id="BMTL01000009">
    <property type="protein sequence ID" value="GGR86328.1"/>
    <property type="molecule type" value="Genomic_DNA"/>
</dbReference>
<name>A0A918FV66_9ACTN</name>
<reference evidence="2" key="1">
    <citation type="journal article" date="2014" name="Int. J. Syst. Evol. Microbiol.">
        <title>Complete genome sequence of Corynebacterium casei LMG S-19264T (=DSM 44701T), isolated from a smear-ripened cheese.</title>
        <authorList>
            <consortium name="US DOE Joint Genome Institute (JGI-PGF)"/>
            <person name="Walter F."/>
            <person name="Albersmeier A."/>
            <person name="Kalinowski J."/>
            <person name="Ruckert C."/>
        </authorList>
    </citation>
    <scope>NUCLEOTIDE SEQUENCE</scope>
    <source>
        <strain evidence="2">JCM 4386</strain>
    </source>
</reference>
<organism evidence="2 3">
    <name type="scientific">Streptomyces humidus</name>
    <dbReference type="NCBI Taxonomy" id="52259"/>
    <lineage>
        <taxon>Bacteria</taxon>
        <taxon>Bacillati</taxon>
        <taxon>Actinomycetota</taxon>
        <taxon>Actinomycetes</taxon>
        <taxon>Kitasatosporales</taxon>
        <taxon>Streptomycetaceae</taxon>
        <taxon>Streptomyces</taxon>
    </lineage>
</organism>
<sequence>MSGRNGMDDRILTGVTLPRLPAPGPRPPAFGSRSRSWAVRPGTAVPRSSGPSLVDRGRAIADGTAGEPGVRPPARPRPVS</sequence>
<evidence type="ECO:0000313" key="2">
    <source>
        <dbReference type="EMBL" id="GGR86328.1"/>
    </source>
</evidence>
<dbReference type="AlphaFoldDB" id="A0A918FV66"/>
<feature type="compositionally biased region" description="Pro residues" evidence="1">
    <location>
        <begin position="70"/>
        <end position="80"/>
    </location>
</feature>
<accession>A0A918FV66</accession>
<comment type="caution">
    <text evidence="2">The sequence shown here is derived from an EMBL/GenBank/DDBJ whole genome shotgun (WGS) entry which is preliminary data.</text>
</comment>
<keyword evidence="3" id="KW-1185">Reference proteome</keyword>
<gene>
    <name evidence="2" type="ORF">GCM10010269_26900</name>
</gene>
<reference evidence="2" key="2">
    <citation type="submission" date="2020-09" db="EMBL/GenBank/DDBJ databases">
        <authorList>
            <person name="Sun Q."/>
            <person name="Ohkuma M."/>
        </authorList>
    </citation>
    <scope>NUCLEOTIDE SEQUENCE</scope>
    <source>
        <strain evidence="2">JCM 4386</strain>
    </source>
</reference>